<protein>
    <submittedName>
        <fullName evidence="1">Uncharacterized protein</fullName>
    </submittedName>
</protein>
<evidence type="ECO:0000313" key="1">
    <source>
        <dbReference type="EMBL" id="SJN09775.1"/>
    </source>
</evidence>
<name>A0A1R4HQF3_9GAMM</name>
<dbReference type="EMBL" id="FUKM01000007">
    <property type="protein sequence ID" value="SJN09775.1"/>
    <property type="molecule type" value="Genomic_DNA"/>
</dbReference>
<dbReference type="Proteomes" id="UP000196331">
    <property type="component" value="Unassembled WGS sequence"/>
</dbReference>
<comment type="caution">
    <text evidence="1">The sequence shown here is derived from an EMBL/GenBank/DDBJ whole genome shotgun (WGS) entry which is preliminary data.</text>
</comment>
<reference evidence="1 2" key="1">
    <citation type="submission" date="2017-02" db="EMBL/GenBank/DDBJ databases">
        <authorList>
            <person name="Dridi B."/>
        </authorList>
    </citation>
    <scope>NUCLEOTIDE SEQUENCE [LARGE SCALE GENOMIC DNA]</scope>
    <source>
        <strain evidence="1 2">JB380</strain>
    </source>
</reference>
<accession>A0A1R4HQF3</accession>
<organism evidence="1 2">
    <name type="scientific">Halomonas citrativorans</name>
    <dbReference type="NCBI Taxonomy" id="2742612"/>
    <lineage>
        <taxon>Bacteria</taxon>
        <taxon>Pseudomonadati</taxon>
        <taxon>Pseudomonadota</taxon>
        <taxon>Gammaproteobacteria</taxon>
        <taxon>Oceanospirillales</taxon>
        <taxon>Halomonadaceae</taxon>
        <taxon>Halomonas</taxon>
    </lineage>
</organism>
<gene>
    <name evidence="1" type="ORF">CZ787_02215</name>
</gene>
<evidence type="ECO:0000313" key="2">
    <source>
        <dbReference type="Proteomes" id="UP000196331"/>
    </source>
</evidence>
<proteinExistence type="predicted"/>
<sequence>MVFEKLRLKKSTEGFLQFSLIRYIERIEHCRLKTHRGNYRRTLSPCAVFLFTLLPLETINGTLNLNHD</sequence>
<dbReference type="AlphaFoldDB" id="A0A1R4HQF3"/>